<dbReference type="Pfam" id="PF02582">
    <property type="entry name" value="DUF155"/>
    <property type="match status" value="2"/>
</dbReference>
<reference evidence="3" key="2">
    <citation type="submission" date="2024-10" db="UniProtKB">
        <authorList>
            <consortium name="EnsemblProtists"/>
        </authorList>
    </citation>
    <scope>IDENTIFICATION</scope>
</reference>
<dbReference type="PaxDb" id="2903-EOD07720"/>
<dbReference type="eggNOG" id="KOG2861">
    <property type="taxonomic scope" value="Eukaryota"/>
</dbReference>
<reference evidence="4" key="1">
    <citation type="journal article" date="2013" name="Nature">
        <title>Pan genome of the phytoplankton Emiliania underpins its global distribution.</title>
        <authorList>
            <person name="Read B.A."/>
            <person name="Kegel J."/>
            <person name="Klute M.J."/>
            <person name="Kuo A."/>
            <person name="Lefebvre S.C."/>
            <person name="Maumus F."/>
            <person name="Mayer C."/>
            <person name="Miller J."/>
            <person name="Monier A."/>
            <person name="Salamov A."/>
            <person name="Young J."/>
            <person name="Aguilar M."/>
            <person name="Claverie J.M."/>
            <person name="Frickenhaus S."/>
            <person name="Gonzalez K."/>
            <person name="Herman E.K."/>
            <person name="Lin Y.C."/>
            <person name="Napier J."/>
            <person name="Ogata H."/>
            <person name="Sarno A.F."/>
            <person name="Shmutz J."/>
            <person name="Schroeder D."/>
            <person name="de Vargas C."/>
            <person name="Verret F."/>
            <person name="von Dassow P."/>
            <person name="Valentin K."/>
            <person name="Van de Peer Y."/>
            <person name="Wheeler G."/>
            <person name="Dacks J.B."/>
            <person name="Delwiche C.F."/>
            <person name="Dyhrman S.T."/>
            <person name="Glockner G."/>
            <person name="John U."/>
            <person name="Richards T."/>
            <person name="Worden A.Z."/>
            <person name="Zhang X."/>
            <person name="Grigoriev I.V."/>
            <person name="Allen A.E."/>
            <person name="Bidle K."/>
            <person name="Borodovsky M."/>
            <person name="Bowler C."/>
            <person name="Brownlee C."/>
            <person name="Cock J.M."/>
            <person name="Elias M."/>
            <person name="Gladyshev V.N."/>
            <person name="Groth M."/>
            <person name="Guda C."/>
            <person name="Hadaegh A."/>
            <person name="Iglesias-Rodriguez M.D."/>
            <person name="Jenkins J."/>
            <person name="Jones B.M."/>
            <person name="Lawson T."/>
            <person name="Leese F."/>
            <person name="Lindquist E."/>
            <person name="Lobanov A."/>
            <person name="Lomsadze A."/>
            <person name="Malik S.B."/>
            <person name="Marsh M.E."/>
            <person name="Mackinder L."/>
            <person name="Mock T."/>
            <person name="Mueller-Roeber B."/>
            <person name="Pagarete A."/>
            <person name="Parker M."/>
            <person name="Probert I."/>
            <person name="Quesneville H."/>
            <person name="Raines C."/>
            <person name="Rensing S.A."/>
            <person name="Riano-Pachon D.M."/>
            <person name="Richier S."/>
            <person name="Rokitta S."/>
            <person name="Shiraiwa Y."/>
            <person name="Soanes D.M."/>
            <person name="van der Giezen M."/>
            <person name="Wahlund T.M."/>
            <person name="Williams B."/>
            <person name="Wilson W."/>
            <person name="Wolfe G."/>
            <person name="Wurch L.L."/>
        </authorList>
    </citation>
    <scope>NUCLEOTIDE SEQUENCE</scope>
</reference>
<dbReference type="InterPro" id="IPR051624">
    <property type="entry name" value="RMD1/Sad1-interacting"/>
</dbReference>
<dbReference type="AlphaFoldDB" id="A0A0D3I8Y5"/>
<dbReference type="PANTHER" id="PTHR16255:SF1">
    <property type="entry name" value="REQUIRED FOR MEIOTIC NUCLEAR DIVISION PROTEIN 1 HOMOLOG"/>
    <property type="match status" value="1"/>
</dbReference>
<accession>A0A0D3I8Y5</accession>
<feature type="domain" description="DUF155" evidence="2">
    <location>
        <begin position="324"/>
        <end position="365"/>
    </location>
</feature>
<dbReference type="GeneID" id="17253851"/>
<evidence type="ECO:0000259" key="2">
    <source>
        <dbReference type="Pfam" id="PF02582"/>
    </source>
</evidence>
<evidence type="ECO:0000313" key="4">
    <source>
        <dbReference type="Proteomes" id="UP000013827"/>
    </source>
</evidence>
<dbReference type="GO" id="GO:0005739">
    <property type="term" value="C:mitochondrion"/>
    <property type="evidence" value="ECO:0007669"/>
    <property type="project" value="UniProtKB-ARBA"/>
</dbReference>
<comment type="similarity">
    <text evidence="1">Belongs to the RMD1/sif2 family.</text>
</comment>
<dbReference type="EnsemblProtists" id="EOD07720">
    <property type="protein sequence ID" value="EOD07720"/>
    <property type="gene ID" value="EMIHUDRAFT_218258"/>
</dbReference>
<evidence type="ECO:0000313" key="3">
    <source>
        <dbReference type="EnsemblProtists" id="EOD07720"/>
    </source>
</evidence>
<dbReference type="InterPro" id="IPR003734">
    <property type="entry name" value="DUF155"/>
</dbReference>
<dbReference type="Proteomes" id="UP000013827">
    <property type="component" value="Unassembled WGS sequence"/>
</dbReference>
<dbReference type="RefSeq" id="XP_005760149.1">
    <property type="nucleotide sequence ID" value="XM_005760092.1"/>
</dbReference>
<name>A0A0D3I8Y5_EMIH1</name>
<proteinExistence type="inferred from homology"/>
<dbReference type="PANTHER" id="PTHR16255">
    <property type="entry name" value="REQUIRED FOR MEIOTIC NUCLEAR DIVISION PROTEIN 1 HOMOLOG"/>
    <property type="match status" value="1"/>
</dbReference>
<dbReference type="HOGENOM" id="CLU_635280_0_0_1"/>
<dbReference type="KEGG" id="ehx:EMIHUDRAFT_218258"/>
<keyword evidence="4" id="KW-1185">Reference proteome</keyword>
<organism evidence="3 4">
    <name type="scientific">Emiliania huxleyi (strain CCMP1516)</name>
    <dbReference type="NCBI Taxonomy" id="280463"/>
    <lineage>
        <taxon>Eukaryota</taxon>
        <taxon>Haptista</taxon>
        <taxon>Haptophyta</taxon>
        <taxon>Prymnesiophyceae</taxon>
        <taxon>Isochrysidales</taxon>
        <taxon>Noelaerhabdaceae</taxon>
        <taxon>Emiliania</taxon>
    </lineage>
</organism>
<protein>
    <recommendedName>
        <fullName evidence="2">DUF155 domain-containing protein</fullName>
    </recommendedName>
</protein>
<sequence length="432" mass="48006">MQDRTSSDTGGSATQEWSELRVSLTAGAVSPACGGLPPEVPLRATIVPVRRRRESEAATVKWFPNFPTISAMPDDNQWVGTEYRGGAPARVIGRYFGMLFALALQPHHRPLPERQRLQRSAAITAQTGAPTDDLGGPSLNEELRLSVQYLGGPASRQRRVRRTKRPPPEERWRQSALAWREGHGRCSSYCSFMSIDLDSAIELLEKSERWRAFGQKLSIVSYADVAGPVSFVLIRREQRDAFLFPYGSAGADSEATQLSTTTVARIAALSGEAQPGARRTKIESNVVVLRSADPVEKIAVSFAFAQSVKLSALETALEQTIEERNEANLHSNILDCPDFFWEAEEYEAMYRRVHRYLDDRVAVLNKRLDIVNDLLDSLASQLEIRTAHRLEVTIIVLIMLEIAMELVKGASLPGMVRWPVRLVQGAVASLVR</sequence>
<evidence type="ECO:0000256" key="1">
    <source>
        <dbReference type="ARBA" id="ARBA00008306"/>
    </source>
</evidence>
<feature type="domain" description="DUF155" evidence="2">
    <location>
        <begin position="277"/>
        <end position="323"/>
    </location>
</feature>